<dbReference type="SUPFAM" id="SSF53756">
    <property type="entry name" value="UDP-Glycosyltransferase/glycogen phosphorylase"/>
    <property type="match status" value="1"/>
</dbReference>
<accession>A0AAD9IVL0</accession>
<organism evidence="6 7">
    <name type="scientific">Paralvinella palmiformis</name>
    <dbReference type="NCBI Taxonomy" id="53620"/>
    <lineage>
        <taxon>Eukaryota</taxon>
        <taxon>Metazoa</taxon>
        <taxon>Spiralia</taxon>
        <taxon>Lophotrochozoa</taxon>
        <taxon>Annelida</taxon>
        <taxon>Polychaeta</taxon>
        <taxon>Sedentaria</taxon>
        <taxon>Canalipalpata</taxon>
        <taxon>Terebellida</taxon>
        <taxon>Terebelliformia</taxon>
        <taxon>Alvinellidae</taxon>
        <taxon>Paralvinella</taxon>
    </lineage>
</organism>
<comment type="similarity">
    <text evidence="1 4">Belongs to the UDP-glycosyltransferase family.</text>
</comment>
<keyword evidence="3 4" id="KW-0808">Transferase</keyword>
<evidence type="ECO:0000313" key="7">
    <source>
        <dbReference type="Proteomes" id="UP001208570"/>
    </source>
</evidence>
<reference evidence="6" key="1">
    <citation type="journal article" date="2023" name="Mol. Biol. Evol.">
        <title>Third-Generation Sequencing Reveals the Adaptive Role of the Epigenome in Three Deep-Sea Polychaetes.</title>
        <authorList>
            <person name="Perez M."/>
            <person name="Aroh O."/>
            <person name="Sun Y."/>
            <person name="Lan Y."/>
            <person name="Juniper S.K."/>
            <person name="Young C.R."/>
            <person name="Angers B."/>
            <person name="Qian P.Y."/>
        </authorList>
    </citation>
    <scope>NUCLEOTIDE SEQUENCE</scope>
    <source>
        <strain evidence="6">P08H-3</strain>
    </source>
</reference>
<evidence type="ECO:0000256" key="2">
    <source>
        <dbReference type="ARBA" id="ARBA00022676"/>
    </source>
</evidence>
<dbReference type="AlphaFoldDB" id="A0AAD9IVL0"/>
<keyword evidence="7" id="KW-1185">Reference proteome</keyword>
<dbReference type="InterPro" id="IPR050271">
    <property type="entry name" value="UDP-glycosyltransferase"/>
</dbReference>
<dbReference type="Pfam" id="PF00201">
    <property type="entry name" value="UDPGT"/>
    <property type="match status" value="1"/>
</dbReference>
<dbReference type="Gene3D" id="3.40.50.2000">
    <property type="entry name" value="Glycogen Phosphorylase B"/>
    <property type="match status" value="1"/>
</dbReference>
<proteinExistence type="inferred from homology"/>
<dbReference type="Proteomes" id="UP001208570">
    <property type="component" value="Unassembled WGS sequence"/>
</dbReference>
<protein>
    <recommendedName>
        <fullName evidence="8">Glucuronosyltransferase</fullName>
    </recommendedName>
</protein>
<keyword evidence="5" id="KW-0472">Membrane</keyword>
<dbReference type="GO" id="GO:0008194">
    <property type="term" value="F:UDP-glycosyltransferase activity"/>
    <property type="evidence" value="ECO:0007669"/>
    <property type="project" value="InterPro"/>
</dbReference>
<dbReference type="InterPro" id="IPR002213">
    <property type="entry name" value="UDP_glucos_trans"/>
</dbReference>
<keyword evidence="5" id="KW-1133">Transmembrane helix</keyword>
<evidence type="ECO:0000256" key="1">
    <source>
        <dbReference type="ARBA" id="ARBA00009995"/>
    </source>
</evidence>
<evidence type="ECO:0008006" key="8">
    <source>
        <dbReference type="Google" id="ProtNLM"/>
    </source>
</evidence>
<name>A0AAD9IVL0_9ANNE</name>
<keyword evidence="5" id="KW-0812">Transmembrane</keyword>
<evidence type="ECO:0000313" key="6">
    <source>
        <dbReference type="EMBL" id="KAK2141762.1"/>
    </source>
</evidence>
<dbReference type="EMBL" id="JAODUP010001046">
    <property type="protein sequence ID" value="KAK2141762.1"/>
    <property type="molecule type" value="Genomic_DNA"/>
</dbReference>
<comment type="caution">
    <text evidence="6">The sequence shown here is derived from an EMBL/GenBank/DDBJ whole genome shotgun (WGS) entry which is preliminary data.</text>
</comment>
<dbReference type="PANTHER" id="PTHR48043">
    <property type="entry name" value="EG:EG0003.4 PROTEIN-RELATED"/>
    <property type="match status" value="1"/>
</dbReference>
<sequence length="556" mass="63137">MARKHKPCCDSEKIRRVAVWGFIIRRRDIFESIWEQISQERNMYSILVLMFLCVGCLSAVKVIVLSQNINSHIIYHARIARLLADEGHVVEMIVPSNVKIPVVMKEGNVGILWYTVPTNETFPNTKEASRMISESVMANWAFERLAKKIRFLKMGMDHWAVECSALLNDESIRMHLFNTKYDIAIVDPAALKCHVSLLYQMKIPIILLGIVPMDWTLRIPSLPSFVPSLFSTFGESMSFLERLQNTLIHFASEMLFIVLAAQSLPGTNPPARVSDVFNTVQLNFVLDDISISYPKPAMSNFIYIGDAIPEAVKTLPKEIEAFVQSAQDGVIIVSFGSYFDYLPSEVNTKLCSAFKQIPQRVVWKLKNKTACDADANKVMLLDWLPQNDLLSHGNVKLFISHCGINSILESVYHSTPILAFPASLDQPHNARRLANLGLGYEMNLRDFSTDDLTSKISAILSDETILKNIRRASELMRKRPDKPGRRLSYWVQHVVDYGSNHLKTKAYELNIFQFWCFDVLLALVIILGLTTSLLGLCLKLAYKRVMNCLRNKSKTE</sequence>
<evidence type="ECO:0000256" key="4">
    <source>
        <dbReference type="RuleBase" id="RU003718"/>
    </source>
</evidence>
<dbReference type="PROSITE" id="PS00375">
    <property type="entry name" value="UDPGT"/>
    <property type="match status" value="1"/>
</dbReference>
<dbReference type="CDD" id="cd03784">
    <property type="entry name" value="GT1_Gtf-like"/>
    <property type="match status" value="1"/>
</dbReference>
<dbReference type="PANTHER" id="PTHR48043:SF145">
    <property type="entry name" value="FI06409P-RELATED"/>
    <property type="match status" value="1"/>
</dbReference>
<dbReference type="InterPro" id="IPR035595">
    <property type="entry name" value="UDP_glycos_trans_CS"/>
</dbReference>
<keyword evidence="2 4" id="KW-0328">Glycosyltransferase</keyword>
<feature type="transmembrane region" description="Helical" evidence="5">
    <location>
        <begin position="519"/>
        <end position="542"/>
    </location>
</feature>
<gene>
    <name evidence="6" type="ORF">LSH36_1046g00044</name>
</gene>
<feature type="transmembrane region" description="Helical" evidence="5">
    <location>
        <begin position="44"/>
        <end position="64"/>
    </location>
</feature>
<dbReference type="FunFam" id="3.40.50.2000:FF:000021">
    <property type="entry name" value="UDP-glucuronosyltransferase"/>
    <property type="match status" value="1"/>
</dbReference>
<evidence type="ECO:0000256" key="3">
    <source>
        <dbReference type="ARBA" id="ARBA00022679"/>
    </source>
</evidence>
<evidence type="ECO:0000256" key="5">
    <source>
        <dbReference type="SAM" id="Phobius"/>
    </source>
</evidence>